<evidence type="ECO:0000313" key="8">
    <source>
        <dbReference type="EMBL" id="MCG2589320.1"/>
    </source>
</evidence>
<comment type="caution">
    <text evidence="8">The sequence shown here is derived from an EMBL/GenBank/DDBJ whole genome shotgun (WGS) entry which is preliminary data.</text>
</comment>
<dbReference type="SMART" id="SM00228">
    <property type="entry name" value="PDZ"/>
    <property type="match status" value="2"/>
</dbReference>
<feature type="domain" description="PDZ" evidence="7">
    <location>
        <begin position="293"/>
        <end position="369"/>
    </location>
</feature>
<dbReference type="EMBL" id="JAKLWS010000014">
    <property type="protein sequence ID" value="MCG2589320.1"/>
    <property type="molecule type" value="Genomic_DNA"/>
</dbReference>
<sequence>MDRLKISIAAMFAVVSLFIGVHYATDNGSNSASVFNLPTFNQTETTADQTPITTLKDFNDAIVNIADRTNKTVVTITTTQTITRRQQSPFSFFFDDPRFDQEREYQRQGLGSGVIVSDDGYIITNNHVIENADEINVRFFDGDEVDAEIVGTDPASDIAVLKVESEEDLSAIAMGDSESIRVGEMVLAIGSPLNPNLAHSVSMGIVSASGRSSVGLNVYENYIQTDAAINPGNSGGALINLDGELVGINTAIASRSGGNQGVGFAIPVNMARDVMESLITEGRVARGYLGIGGSTVDRTMASALGLESARGVIIGEVLPDTPAANAGLREGDVIVSLDGEQVSAYRDFQVAIGSKKPGDEIALEIIRDGEEMEFEVELTERPDQLASTNDMNDEQRNDLRETLGFSVDGLNDNIRNQLDLSENVQGVVVTNISQGSQSYRQGLRRGDVITRVGENEVNNPNEFYSAIQSYIDDETEAVLLRVNRQGRNVFIAIELM</sequence>
<dbReference type="PRINTS" id="PR00834">
    <property type="entry name" value="PROTEASES2C"/>
</dbReference>
<dbReference type="InterPro" id="IPR009003">
    <property type="entry name" value="Peptidase_S1_PA"/>
</dbReference>
<evidence type="ECO:0000256" key="5">
    <source>
        <dbReference type="ARBA" id="ARBA00022801"/>
    </source>
</evidence>
<dbReference type="Pfam" id="PF00595">
    <property type="entry name" value="PDZ"/>
    <property type="match status" value="1"/>
</dbReference>
<name>A0ABS9KES2_9BACT</name>
<dbReference type="PANTHER" id="PTHR22939:SF129">
    <property type="entry name" value="SERINE PROTEASE HTRA2, MITOCHONDRIAL"/>
    <property type="match status" value="1"/>
</dbReference>
<dbReference type="InterPro" id="IPR036034">
    <property type="entry name" value="PDZ_sf"/>
</dbReference>
<keyword evidence="6" id="KW-0720">Serine protease</keyword>
<organism evidence="8 9">
    <name type="scientific">Rhodohalobacter sulfatireducens</name>
    <dbReference type="NCBI Taxonomy" id="2911366"/>
    <lineage>
        <taxon>Bacteria</taxon>
        <taxon>Pseudomonadati</taxon>
        <taxon>Balneolota</taxon>
        <taxon>Balneolia</taxon>
        <taxon>Balneolales</taxon>
        <taxon>Balneolaceae</taxon>
        <taxon>Rhodohalobacter</taxon>
    </lineage>
</organism>
<dbReference type="CDD" id="cd10839">
    <property type="entry name" value="cpPDZ1_DegP-like"/>
    <property type="match status" value="1"/>
</dbReference>
<dbReference type="RefSeq" id="WP_237854682.1">
    <property type="nucleotide sequence ID" value="NZ_JAKLWS010000014.1"/>
</dbReference>
<evidence type="ECO:0000256" key="1">
    <source>
        <dbReference type="ARBA" id="ARBA00010541"/>
    </source>
</evidence>
<evidence type="ECO:0000256" key="3">
    <source>
        <dbReference type="ARBA" id="ARBA00022729"/>
    </source>
</evidence>
<dbReference type="EC" id="3.4.21.107" evidence="8"/>
<keyword evidence="5 8" id="KW-0378">Hydrolase</keyword>
<dbReference type="Pfam" id="PF13365">
    <property type="entry name" value="Trypsin_2"/>
    <property type="match status" value="1"/>
</dbReference>
<dbReference type="PROSITE" id="PS50106">
    <property type="entry name" value="PDZ"/>
    <property type="match status" value="2"/>
</dbReference>
<dbReference type="SUPFAM" id="SSF50494">
    <property type="entry name" value="Trypsin-like serine proteases"/>
    <property type="match status" value="1"/>
</dbReference>
<keyword evidence="4" id="KW-0677">Repeat</keyword>
<reference evidence="8" key="2">
    <citation type="submission" date="2024-05" db="EMBL/GenBank/DDBJ databases">
        <title>Rhodohalobacter halophilus gen. nov., sp. nov., a moderately halophilic member of the family Balneolaceae.</title>
        <authorList>
            <person name="Xia J."/>
        </authorList>
    </citation>
    <scope>NUCLEOTIDE SEQUENCE</scope>
    <source>
        <strain evidence="8">WB101</strain>
    </source>
</reference>
<keyword evidence="9" id="KW-1185">Reference proteome</keyword>
<feature type="domain" description="PDZ" evidence="7">
    <location>
        <begin position="388"/>
        <end position="486"/>
    </location>
</feature>
<dbReference type="NCBIfam" id="TIGR02037">
    <property type="entry name" value="degP_htrA_DO"/>
    <property type="match status" value="1"/>
</dbReference>
<keyword evidence="3" id="KW-0732">Signal</keyword>
<dbReference type="InterPro" id="IPR011782">
    <property type="entry name" value="Pept_S1C_Do"/>
</dbReference>
<keyword evidence="2" id="KW-0645">Protease</keyword>
<dbReference type="InterPro" id="IPR001940">
    <property type="entry name" value="Peptidase_S1C"/>
</dbReference>
<protein>
    <submittedName>
        <fullName evidence="8">Do family serine endopeptidase</fullName>
        <ecNumber evidence="8">3.4.21.107</ecNumber>
    </submittedName>
</protein>
<dbReference type="Pfam" id="PF13180">
    <property type="entry name" value="PDZ_2"/>
    <property type="match status" value="1"/>
</dbReference>
<dbReference type="Gene3D" id="2.40.10.120">
    <property type="match status" value="1"/>
</dbReference>
<dbReference type="PANTHER" id="PTHR22939">
    <property type="entry name" value="SERINE PROTEASE FAMILY S1C HTRA-RELATED"/>
    <property type="match status" value="1"/>
</dbReference>
<evidence type="ECO:0000259" key="7">
    <source>
        <dbReference type="PROSITE" id="PS50106"/>
    </source>
</evidence>
<accession>A0ABS9KES2</accession>
<reference evidence="8" key="1">
    <citation type="submission" date="2022-01" db="EMBL/GenBank/DDBJ databases">
        <authorList>
            <person name="Wang Y."/>
        </authorList>
    </citation>
    <scope>NUCLEOTIDE SEQUENCE</scope>
    <source>
        <strain evidence="8">WB101</strain>
    </source>
</reference>
<evidence type="ECO:0000256" key="6">
    <source>
        <dbReference type="ARBA" id="ARBA00022825"/>
    </source>
</evidence>
<evidence type="ECO:0000313" key="9">
    <source>
        <dbReference type="Proteomes" id="UP001165366"/>
    </source>
</evidence>
<dbReference type="Proteomes" id="UP001165366">
    <property type="component" value="Unassembled WGS sequence"/>
</dbReference>
<gene>
    <name evidence="8" type="ORF">L6773_12140</name>
</gene>
<proteinExistence type="inferred from homology"/>
<dbReference type="GO" id="GO:0016787">
    <property type="term" value="F:hydrolase activity"/>
    <property type="evidence" value="ECO:0007669"/>
    <property type="project" value="UniProtKB-KW"/>
</dbReference>
<dbReference type="Gene3D" id="2.30.42.10">
    <property type="match status" value="2"/>
</dbReference>
<evidence type="ECO:0000256" key="4">
    <source>
        <dbReference type="ARBA" id="ARBA00022737"/>
    </source>
</evidence>
<dbReference type="InterPro" id="IPR001478">
    <property type="entry name" value="PDZ"/>
</dbReference>
<dbReference type="SUPFAM" id="SSF50156">
    <property type="entry name" value="PDZ domain-like"/>
    <property type="match status" value="2"/>
</dbReference>
<evidence type="ECO:0000256" key="2">
    <source>
        <dbReference type="ARBA" id="ARBA00022670"/>
    </source>
</evidence>
<comment type="similarity">
    <text evidence="1">Belongs to the peptidase S1C family.</text>
</comment>